<dbReference type="PANTHER" id="PTHR12286:SF5">
    <property type="entry name" value="SACCHAROPINE DEHYDROGENASE-LIKE OXIDOREDUCTASE"/>
    <property type="match status" value="1"/>
</dbReference>
<dbReference type="InterPro" id="IPR051276">
    <property type="entry name" value="Saccharopine_DH-like_oxidrdct"/>
</dbReference>
<sequence length="354" mass="39542">MDLLIADSNQPESLNQILSQTRVVVSTVGPYKKYGTPLVEACIRQKTHYIDICGEHTWIKSIIDNFHTQAIENNVMIVNSCGFDSVPSDLGVYMLSNYAKKVHNSELANVKMSVIKMVGSFSSGTIHSLYGSFSDPSLTSEQKSDPYLLATRKGIDKSVLHTLKRDVDFSNLWQSYFIMSSIDEKIVRRSWSIWTDRGQGYGSQFTYKETMSFDFLTALITTSLLYSIALLIKVPFLCEKIKTLFPAYGEGPDAESRAKGMSHVEFVGTLHGTNISDSEDHQPKRIRGIVKGFRDPGYGDTCRMVIESALCIIKSFNELPGKEGGVLTPSTAFGNTLLERLQHDGQMLFEVKDI</sequence>
<evidence type="ECO:0000256" key="2">
    <source>
        <dbReference type="SAM" id="Phobius"/>
    </source>
</evidence>
<protein>
    <recommendedName>
        <fullName evidence="3">Saccharopine dehydrogenase NADP binding domain-containing protein</fullName>
    </recommendedName>
</protein>
<name>A0A8H7RI51_9FUNG</name>
<evidence type="ECO:0000256" key="1">
    <source>
        <dbReference type="ARBA" id="ARBA00038048"/>
    </source>
</evidence>
<evidence type="ECO:0000259" key="3">
    <source>
        <dbReference type="Pfam" id="PF03435"/>
    </source>
</evidence>
<keyword evidence="2" id="KW-0812">Transmembrane</keyword>
<dbReference type="Proteomes" id="UP000650833">
    <property type="component" value="Unassembled WGS sequence"/>
</dbReference>
<feature type="domain" description="Saccharopine dehydrogenase NADP binding" evidence="3">
    <location>
        <begin position="8"/>
        <end position="78"/>
    </location>
</feature>
<proteinExistence type="inferred from homology"/>
<reference evidence="4" key="1">
    <citation type="submission" date="2020-12" db="EMBL/GenBank/DDBJ databases">
        <title>Metabolic potential, ecology and presence of endohyphal bacteria is reflected in genomic diversity of Mucoromycotina.</title>
        <authorList>
            <person name="Muszewska A."/>
            <person name="Okrasinska A."/>
            <person name="Steczkiewicz K."/>
            <person name="Drgas O."/>
            <person name="Orlowska M."/>
            <person name="Perlinska-Lenart U."/>
            <person name="Aleksandrzak-Piekarczyk T."/>
            <person name="Szatraj K."/>
            <person name="Zielenkiewicz U."/>
            <person name="Pilsyk S."/>
            <person name="Malc E."/>
            <person name="Mieczkowski P."/>
            <person name="Kruszewska J.S."/>
            <person name="Biernat P."/>
            <person name="Pawlowska J."/>
        </authorList>
    </citation>
    <scope>NUCLEOTIDE SEQUENCE</scope>
    <source>
        <strain evidence="4">CBS 226.32</strain>
    </source>
</reference>
<keyword evidence="2" id="KW-1133">Transmembrane helix</keyword>
<dbReference type="GO" id="GO:0005886">
    <property type="term" value="C:plasma membrane"/>
    <property type="evidence" value="ECO:0007669"/>
    <property type="project" value="TreeGrafter"/>
</dbReference>
<dbReference type="GO" id="GO:0009247">
    <property type="term" value="P:glycolipid biosynthetic process"/>
    <property type="evidence" value="ECO:0007669"/>
    <property type="project" value="TreeGrafter"/>
</dbReference>
<dbReference type="PANTHER" id="PTHR12286">
    <property type="entry name" value="SACCHAROPINE DEHYDROGENASE-LIKE OXIDOREDUCTASE"/>
    <property type="match status" value="1"/>
</dbReference>
<dbReference type="Pfam" id="PF03435">
    <property type="entry name" value="Sacchrp_dh_NADP"/>
    <property type="match status" value="1"/>
</dbReference>
<gene>
    <name evidence="4" type="ORF">INT46_010643</name>
</gene>
<dbReference type="AlphaFoldDB" id="A0A8H7RI51"/>
<accession>A0A8H7RI51</accession>
<dbReference type="Gene3D" id="3.40.50.720">
    <property type="entry name" value="NAD(P)-binding Rossmann-like Domain"/>
    <property type="match status" value="1"/>
</dbReference>
<feature type="transmembrane region" description="Helical" evidence="2">
    <location>
        <begin position="213"/>
        <end position="232"/>
    </location>
</feature>
<evidence type="ECO:0000313" key="5">
    <source>
        <dbReference type="Proteomes" id="UP000650833"/>
    </source>
</evidence>
<comment type="similarity">
    <text evidence="1">Belongs to the saccharopine dehydrogenase family.</text>
</comment>
<keyword evidence="2" id="KW-0472">Membrane</keyword>
<organism evidence="4 5">
    <name type="scientific">Mucor plumbeus</name>
    <dbReference type="NCBI Taxonomy" id="97098"/>
    <lineage>
        <taxon>Eukaryota</taxon>
        <taxon>Fungi</taxon>
        <taxon>Fungi incertae sedis</taxon>
        <taxon>Mucoromycota</taxon>
        <taxon>Mucoromycotina</taxon>
        <taxon>Mucoromycetes</taxon>
        <taxon>Mucorales</taxon>
        <taxon>Mucorineae</taxon>
        <taxon>Mucoraceae</taxon>
        <taxon>Mucor</taxon>
    </lineage>
</organism>
<evidence type="ECO:0000313" key="4">
    <source>
        <dbReference type="EMBL" id="KAG2210717.1"/>
    </source>
</evidence>
<comment type="caution">
    <text evidence="4">The sequence shown here is derived from an EMBL/GenBank/DDBJ whole genome shotgun (WGS) entry which is preliminary data.</text>
</comment>
<keyword evidence="5" id="KW-1185">Reference proteome</keyword>
<dbReference type="EMBL" id="JAEPRC010000077">
    <property type="protein sequence ID" value="KAG2210717.1"/>
    <property type="molecule type" value="Genomic_DNA"/>
</dbReference>
<dbReference type="InterPro" id="IPR005097">
    <property type="entry name" value="Sacchrp_dh_NADP-bd"/>
</dbReference>
<dbReference type="OrthoDB" id="10268090at2759"/>